<feature type="transmembrane region" description="Helical" evidence="1">
    <location>
        <begin position="182"/>
        <end position="207"/>
    </location>
</feature>
<evidence type="ECO:0000256" key="1">
    <source>
        <dbReference type="SAM" id="Phobius"/>
    </source>
</evidence>
<evidence type="ECO:0000313" key="2">
    <source>
        <dbReference type="EMBL" id="WCZ38626.1"/>
    </source>
</evidence>
<reference evidence="2 3" key="1">
    <citation type="submission" date="2020-10" db="EMBL/GenBank/DDBJ databases">
        <title>Complete genome sequence of Corynebacterium jeddahense DSM 45997, type strain of Corynebacterium jeddahense.</title>
        <authorList>
            <person name="Busche T."/>
            <person name="Kalinowski J."/>
            <person name="Ruckert C."/>
        </authorList>
    </citation>
    <scope>NUCLEOTIDE SEQUENCE [LARGE SCALE GENOMIC DNA]</scope>
    <source>
        <strain evidence="2 3">DSM 45997</strain>
    </source>
</reference>
<keyword evidence="1" id="KW-0812">Transmembrane</keyword>
<feature type="transmembrane region" description="Helical" evidence="1">
    <location>
        <begin position="31"/>
        <end position="50"/>
    </location>
</feature>
<feature type="transmembrane region" description="Helical" evidence="1">
    <location>
        <begin position="151"/>
        <end position="170"/>
    </location>
</feature>
<sequence length="282" mass="28484">MSHTPNPPQGGLDARPGAGRTVAQWTPARRALVAAGAAIIALTWLYLVLARPTDWENVTGSTSGVITLVGYGLGTILLLVATVPVLPARTLGLIPIAMIINSVVGEIVGSIGIPLYLDSIGTVLVAALAGPVAGMTTGALNNVVWGLLNPAALPFAAGAALIGYLSGEFIHRFKAFKNIGLVVLYGIILGLLGGAVAAPVAAFVYGGTAGVGTGALVSLFREMGNSLLQAVTFQAFISDPLDKVIVMLIAYAVVKALPRRTVDAFAPAAGPGADGASVAANK</sequence>
<evidence type="ECO:0008006" key="4">
    <source>
        <dbReference type="Google" id="ProtNLM"/>
    </source>
</evidence>
<keyword evidence="1" id="KW-1133">Transmembrane helix</keyword>
<organism evidence="2 3">
    <name type="scientific">Corynebacterium jeddahense</name>
    <dbReference type="NCBI Taxonomy" id="1414719"/>
    <lineage>
        <taxon>Bacteria</taxon>
        <taxon>Bacillati</taxon>
        <taxon>Actinomycetota</taxon>
        <taxon>Actinomycetes</taxon>
        <taxon>Mycobacteriales</taxon>
        <taxon>Corynebacteriaceae</taxon>
        <taxon>Corynebacterium</taxon>
    </lineage>
</organism>
<accession>A0ABY7UKF0</accession>
<name>A0ABY7UKF0_9CORY</name>
<dbReference type="EMBL" id="CP063194">
    <property type="protein sequence ID" value="WCZ38626.1"/>
    <property type="molecule type" value="Genomic_DNA"/>
</dbReference>
<keyword evidence="3" id="KW-1185">Reference proteome</keyword>
<gene>
    <name evidence="2" type="ORF">CJEDD_05075</name>
</gene>
<evidence type="ECO:0000313" key="3">
    <source>
        <dbReference type="Proteomes" id="UP001218071"/>
    </source>
</evidence>
<dbReference type="Gene3D" id="1.10.1760.20">
    <property type="match status" value="1"/>
</dbReference>
<protein>
    <recommendedName>
        <fullName evidence="4">Glycosyl transferase family 9</fullName>
    </recommendedName>
</protein>
<feature type="transmembrane region" description="Helical" evidence="1">
    <location>
        <begin position="62"/>
        <end position="86"/>
    </location>
</feature>
<dbReference type="RefSeq" id="WP_232297668.1">
    <property type="nucleotide sequence ID" value="NZ_CBYN010000017.1"/>
</dbReference>
<proteinExistence type="predicted"/>
<keyword evidence="1" id="KW-0472">Membrane</keyword>
<dbReference type="Proteomes" id="UP001218071">
    <property type="component" value="Chromosome"/>
</dbReference>